<reference evidence="1 2" key="2">
    <citation type="journal article" date="2022" name="Mol. Ecol. Resour.">
        <title>The genomes of chicory, endive, great burdock and yacon provide insights into Asteraceae paleo-polyploidization history and plant inulin production.</title>
        <authorList>
            <person name="Fan W."/>
            <person name="Wang S."/>
            <person name="Wang H."/>
            <person name="Wang A."/>
            <person name="Jiang F."/>
            <person name="Liu H."/>
            <person name="Zhao H."/>
            <person name="Xu D."/>
            <person name="Zhang Y."/>
        </authorList>
    </citation>
    <scope>NUCLEOTIDE SEQUENCE [LARGE SCALE GENOMIC DNA]</scope>
    <source>
        <strain evidence="2">cv. Yunnan</strain>
        <tissue evidence="1">Leaves</tissue>
    </source>
</reference>
<gene>
    <name evidence="1" type="ORF">L1987_83097</name>
</gene>
<protein>
    <submittedName>
        <fullName evidence="1">Uncharacterized protein</fullName>
    </submittedName>
</protein>
<proteinExistence type="predicted"/>
<evidence type="ECO:0000313" key="1">
    <source>
        <dbReference type="EMBL" id="KAI3682815.1"/>
    </source>
</evidence>
<dbReference type="EMBL" id="CM042045">
    <property type="protein sequence ID" value="KAI3682815.1"/>
    <property type="molecule type" value="Genomic_DNA"/>
</dbReference>
<dbReference type="Proteomes" id="UP001056120">
    <property type="component" value="Linkage Group LG28"/>
</dbReference>
<sequence length="111" mass="11872">MMAASLGGPARRRQYSAEVGGWRTGAAKSVGGGDPFTPDERTSRPRGSVLPIHKKRENNGKVAELPESLYYALLYRGAFPLLLDLAPSWSSISGSGSLQLSRVQDNLASLV</sequence>
<evidence type="ECO:0000313" key="2">
    <source>
        <dbReference type="Proteomes" id="UP001056120"/>
    </source>
</evidence>
<accession>A0ACB8YBJ4</accession>
<comment type="caution">
    <text evidence="1">The sequence shown here is derived from an EMBL/GenBank/DDBJ whole genome shotgun (WGS) entry which is preliminary data.</text>
</comment>
<name>A0ACB8YBJ4_9ASTR</name>
<keyword evidence="2" id="KW-1185">Reference proteome</keyword>
<organism evidence="1 2">
    <name type="scientific">Smallanthus sonchifolius</name>
    <dbReference type="NCBI Taxonomy" id="185202"/>
    <lineage>
        <taxon>Eukaryota</taxon>
        <taxon>Viridiplantae</taxon>
        <taxon>Streptophyta</taxon>
        <taxon>Embryophyta</taxon>
        <taxon>Tracheophyta</taxon>
        <taxon>Spermatophyta</taxon>
        <taxon>Magnoliopsida</taxon>
        <taxon>eudicotyledons</taxon>
        <taxon>Gunneridae</taxon>
        <taxon>Pentapetalae</taxon>
        <taxon>asterids</taxon>
        <taxon>campanulids</taxon>
        <taxon>Asterales</taxon>
        <taxon>Asteraceae</taxon>
        <taxon>Asteroideae</taxon>
        <taxon>Heliantheae alliance</taxon>
        <taxon>Millerieae</taxon>
        <taxon>Smallanthus</taxon>
    </lineage>
</organism>
<reference evidence="2" key="1">
    <citation type="journal article" date="2022" name="Mol. Ecol. Resour.">
        <title>The genomes of chicory, endive, great burdock and yacon provide insights into Asteraceae palaeo-polyploidization history and plant inulin production.</title>
        <authorList>
            <person name="Fan W."/>
            <person name="Wang S."/>
            <person name="Wang H."/>
            <person name="Wang A."/>
            <person name="Jiang F."/>
            <person name="Liu H."/>
            <person name="Zhao H."/>
            <person name="Xu D."/>
            <person name="Zhang Y."/>
        </authorList>
    </citation>
    <scope>NUCLEOTIDE SEQUENCE [LARGE SCALE GENOMIC DNA]</scope>
    <source>
        <strain evidence="2">cv. Yunnan</strain>
    </source>
</reference>